<evidence type="ECO:0000313" key="3">
    <source>
        <dbReference type="Proteomes" id="UP000294576"/>
    </source>
</evidence>
<name>A0A4R3PYF2_RHISU</name>
<feature type="region of interest" description="Disordered" evidence="1">
    <location>
        <begin position="62"/>
        <end position="85"/>
    </location>
</feature>
<dbReference type="EMBL" id="SMBH01000050">
    <property type="protein sequence ID" value="TCU03216.1"/>
    <property type="molecule type" value="Genomic_DNA"/>
</dbReference>
<gene>
    <name evidence="2" type="ORF">EV132_15011</name>
</gene>
<dbReference type="Gene3D" id="3.40.395.10">
    <property type="entry name" value="Adenoviral Proteinase, Chain A"/>
    <property type="match status" value="1"/>
</dbReference>
<sequence length="596" mass="65738">MDPRNSNPSRVTASSQVQDAGLEEGQAVQARQVGVEQQVAEAVRWPFDDQAASYPLPDAGQARQAGFEQHVAEPRRAEPVASGARARGYPHLSVEHRDLINQAIAHARDQQPYSEGTLQNYSNALCRLANDLGARGQATDLRNHQSLVDHVDAFFPTNDNMRTALSALRRYHEPGYSATAGARATSFPHLSDEHRDVINQAIAHARTQQQYRENTLKKYTFALRRLANDLGARGQATDLKNHQSLVDHVDAFFPKNDDTKTALSVLRRYHEPGYSATADARATRFPHLSGEHWDVIDQAIAHARTQQHHSDDTLRIYSNALCRLANDLGARGQATDLKNHQSLVDHLDTVFPKTAGMKAALSVLRAYHEPGYSATARRPVPSKADAHILEQVNSDSSLASGTRAAYGRNLRRFSEALESRGQTISGLDHDSRIELAKRLFPDKLPLISALERVRNTEPVSNGIREAVRPLFDDRADEPQAAAIQQPLSEIGNSDTYRGVSLVDLTTSSDAQIGAFPSGSSNLPEGAVLGATQWLSDVHIQRDYRLLEQDLQETQPALAARTRLVNASLSHLLRTHDVDVQSTLLSIYHQNDAPADF</sequence>
<reference evidence="2 3" key="1">
    <citation type="submission" date="2019-03" db="EMBL/GenBank/DDBJ databases">
        <title>Genomic Encyclopedia of Type Strains, Phase IV (KMG-V): Genome sequencing to study the core and pangenomes of soil and plant-associated prokaryotes.</title>
        <authorList>
            <person name="Whitman W."/>
        </authorList>
    </citation>
    <scope>NUCLEOTIDE SEQUENCE [LARGE SCALE GENOMIC DNA]</scope>
    <source>
        <strain evidence="2 3">Hc14</strain>
    </source>
</reference>
<feature type="compositionally biased region" description="Polar residues" evidence="1">
    <location>
        <begin position="1"/>
        <end position="18"/>
    </location>
</feature>
<feature type="non-terminal residue" evidence="2">
    <location>
        <position position="596"/>
    </location>
</feature>
<dbReference type="AlphaFoldDB" id="A0A4R3PYF2"/>
<dbReference type="Proteomes" id="UP000294576">
    <property type="component" value="Unassembled WGS sequence"/>
</dbReference>
<comment type="caution">
    <text evidence="2">The sequence shown here is derived from an EMBL/GenBank/DDBJ whole genome shotgun (WGS) entry which is preliminary data.</text>
</comment>
<accession>A0A4R3PYF2</accession>
<protein>
    <submittedName>
        <fullName evidence="2">Uncharacterized protein</fullName>
    </submittedName>
</protein>
<evidence type="ECO:0000313" key="2">
    <source>
        <dbReference type="EMBL" id="TCU03216.1"/>
    </source>
</evidence>
<feature type="region of interest" description="Disordered" evidence="1">
    <location>
        <begin position="1"/>
        <end position="33"/>
    </location>
</feature>
<organism evidence="2 3">
    <name type="scientific">Rhizobium sullae</name>
    <name type="common">Rhizobium hedysari</name>
    <dbReference type="NCBI Taxonomy" id="50338"/>
    <lineage>
        <taxon>Bacteria</taxon>
        <taxon>Pseudomonadati</taxon>
        <taxon>Pseudomonadota</taxon>
        <taxon>Alphaproteobacteria</taxon>
        <taxon>Hyphomicrobiales</taxon>
        <taxon>Rhizobiaceae</taxon>
        <taxon>Rhizobium/Agrobacterium group</taxon>
        <taxon>Rhizobium</taxon>
    </lineage>
</organism>
<proteinExistence type="predicted"/>
<evidence type="ECO:0000256" key="1">
    <source>
        <dbReference type="SAM" id="MobiDB-lite"/>
    </source>
</evidence>